<evidence type="ECO:0000313" key="3">
    <source>
        <dbReference type="Proteomes" id="UP000004728"/>
    </source>
</evidence>
<reference evidence="2 3" key="1">
    <citation type="journal article" date="2012" name="J. Bacteriol.">
        <title>Draft Genome Sequence of Novosphingobium nitrogenifigens Y88T.</title>
        <authorList>
            <person name="Strabala T.J."/>
            <person name="Macdonald L."/>
            <person name="Liu V."/>
            <person name="Smit A.M."/>
        </authorList>
    </citation>
    <scope>NUCLEOTIDE SEQUENCE [LARGE SCALE GENOMIC DNA]</scope>
    <source>
        <strain evidence="2 3">DSM 19370</strain>
    </source>
</reference>
<dbReference type="RefSeq" id="WP_008068505.1">
    <property type="nucleotide sequence ID" value="NZ_GL876931.1"/>
</dbReference>
<dbReference type="Proteomes" id="UP000004728">
    <property type="component" value="Unassembled WGS sequence"/>
</dbReference>
<accession>F1Z4K0</accession>
<dbReference type="STRING" id="983920.Y88_2900"/>
<feature type="domain" description="Endonuclease GajA/Old nuclease/RecF-like AAA" evidence="1">
    <location>
        <begin position="104"/>
        <end position="192"/>
    </location>
</feature>
<dbReference type="SUPFAM" id="SSF52540">
    <property type="entry name" value="P-loop containing nucleoside triphosphate hydrolases"/>
    <property type="match status" value="1"/>
</dbReference>
<organism evidence="2 3">
    <name type="scientific">Novosphingobium nitrogenifigens DSM 19370</name>
    <dbReference type="NCBI Taxonomy" id="983920"/>
    <lineage>
        <taxon>Bacteria</taxon>
        <taxon>Pseudomonadati</taxon>
        <taxon>Pseudomonadota</taxon>
        <taxon>Alphaproteobacteria</taxon>
        <taxon>Sphingomonadales</taxon>
        <taxon>Sphingomonadaceae</taxon>
        <taxon>Novosphingobium</taxon>
    </lineage>
</organism>
<dbReference type="Pfam" id="PF13175">
    <property type="entry name" value="AAA_15"/>
    <property type="match status" value="1"/>
</dbReference>
<proteinExistence type="predicted"/>
<dbReference type="InterPro" id="IPR051396">
    <property type="entry name" value="Bact_Antivir_Def_Nuclease"/>
</dbReference>
<name>F1Z4K0_9SPHN</name>
<dbReference type="InterPro" id="IPR027417">
    <property type="entry name" value="P-loop_NTPase"/>
</dbReference>
<dbReference type="PANTHER" id="PTHR43581">
    <property type="entry name" value="ATP/GTP PHOSPHATASE"/>
    <property type="match status" value="1"/>
</dbReference>
<protein>
    <recommendedName>
        <fullName evidence="1">Endonuclease GajA/Old nuclease/RecF-like AAA domain-containing protein</fullName>
    </recommendedName>
</protein>
<comment type="caution">
    <text evidence="2">The sequence shown here is derived from an EMBL/GenBank/DDBJ whole genome shotgun (WGS) entry which is preliminary data.</text>
</comment>
<gene>
    <name evidence="2" type="ORF">Y88_2900</name>
</gene>
<sequence>MDTLCPRILADRLDSNILDDEQYDYGNKCLLQLLGFTARDLSDLGRAPEPPANQPQALQAFRDQLDKRKYQLNAASVQLTDEIRSVWKPSATRPEADRLRLDADGQYLKVVVEDELGVEIELDQRSEGFQWLVSFFVVFFAEAADKHENAILLLDEPGMSLHALKQREFRETITKLAAKNQTIYTTHSPFLVGPNELDYVRVVELNDRNVGTKVHTTVTSSDPAALLPLQEALGYDLAQSLFAQERNLVLEGLTDEWYLEGAAALLADSGEVRLNDKIALVTADSAGKIVYFATILHAHKLKVAALLDSDNAGDAAAKQDTLVHKLGQKAILRTKDYAPSVGKAEIEDLLRDTLPIIARDQLGWDIVDQAVQQSSRPLVDIFSGVAGFSKYKLAKAFLRWTRDNNANSLTQAERTAWTKLITAINAALK</sequence>
<dbReference type="InterPro" id="IPR041685">
    <property type="entry name" value="AAA_GajA/Old/RecF-like"/>
</dbReference>
<dbReference type="Gene3D" id="3.40.50.300">
    <property type="entry name" value="P-loop containing nucleotide triphosphate hydrolases"/>
    <property type="match status" value="1"/>
</dbReference>
<dbReference type="PANTHER" id="PTHR43581:SF3">
    <property type="entry name" value="AAA+ ATPASE DOMAIN-CONTAINING PROTEIN"/>
    <property type="match status" value="1"/>
</dbReference>
<dbReference type="AlphaFoldDB" id="F1Z4K0"/>
<dbReference type="eggNOG" id="COG3593">
    <property type="taxonomic scope" value="Bacteria"/>
</dbReference>
<evidence type="ECO:0000259" key="1">
    <source>
        <dbReference type="Pfam" id="PF13175"/>
    </source>
</evidence>
<dbReference type="HOGENOM" id="CLU_639097_0_0_5"/>
<dbReference type="InParanoid" id="F1Z4K0"/>
<keyword evidence="3" id="KW-1185">Reference proteome</keyword>
<evidence type="ECO:0000313" key="2">
    <source>
        <dbReference type="EMBL" id="EGD60470.1"/>
    </source>
</evidence>
<dbReference type="EMBL" id="AEWJ01000019">
    <property type="protein sequence ID" value="EGD60470.1"/>
    <property type="molecule type" value="Genomic_DNA"/>
</dbReference>